<dbReference type="InterPro" id="IPR008503">
    <property type="entry name" value="Asp_endopeptidase"/>
</dbReference>
<dbReference type="SUPFAM" id="SSF50630">
    <property type="entry name" value="Acid proteases"/>
    <property type="match status" value="1"/>
</dbReference>
<reference evidence="2 3" key="1">
    <citation type="submission" date="2020-04" db="EMBL/GenBank/DDBJ databases">
        <title>Hymenobacter polaris sp. nov., isolated from Arctic soil.</title>
        <authorList>
            <person name="Dahal R.H."/>
        </authorList>
    </citation>
    <scope>NUCLEOTIDE SEQUENCE [LARGE SCALE GENOMIC DNA]</scope>
    <source>
        <strain evidence="2 3">RP-2-7</strain>
    </source>
</reference>
<proteinExistence type="predicted"/>
<dbReference type="RefSeq" id="WP_169533466.1">
    <property type="nucleotide sequence ID" value="NZ_JABBGH010000003.1"/>
</dbReference>
<dbReference type="AlphaFoldDB" id="A0A7Y0AI55"/>
<dbReference type="Proteomes" id="UP000559626">
    <property type="component" value="Unassembled WGS sequence"/>
</dbReference>
<dbReference type="InterPro" id="IPR021109">
    <property type="entry name" value="Peptidase_aspartic_dom_sf"/>
</dbReference>
<evidence type="ECO:0000313" key="2">
    <source>
        <dbReference type="EMBL" id="NML67826.1"/>
    </source>
</evidence>
<dbReference type="GO" id="GO:0008233">
    <property type="term" value="F:peptidase activity"/>
    <property type="evidence" value="ECO:0007669"/>
    <property type="project" value="UniProtKB-KW"/>
</dbReference>
<dbReference type="PANTHER" id="PTHR38037:SF2">
    <property type="entry name" value="ATP-DEPENDENT ZINC PROTEASE DOMAIN-CONTAINING PROTEIN-RELATED"/>
    <property type="match status" value="1"/>
</dbReference>
<keyword evidence="2" id="KW-0645">Protease</keyword>
<accession>A0A7Y0AI55</accession>
<evidence type="ECO:0000313" key="3">
    <source>
        <dbReference type="Proteomes" id="UP000559626"/>
    </source>
</evidence>
<protein>
    <submittedName>
        <fullName evidence="2">ATP-dependent zinc protease</fullName>
    </submittedName>
</protein>
<gene>
    <name evidence="2" type="ORF">HHL22_21700</name>
</gene>
<name>A0A7Y0AI55_9BACT</name>
<dbReference type="GO" id="GO:0006508">
    <property type="term" value="P:proteolysis"/>
    <property type="evidence" value="ECO:0007669"/>
    <property type="project" value="UniProtKB-KW"/>
</dbReference>
<comment type="caution">
    <text evidence="2">The sequence shown here is derived from an EMBL/GenBank/DDBJ whole genome shotgun (WGS) entry which is preliminary data.</text>
</comment>
<keyword evidence="3" id="KW-1185">Reference proteome</keyword>
<dbReference type="Pfam" id="PF05618">
    <property type="entry name" value="Zn_protease"/>
    <property type="match status" value="1"/>
</dbReference>
<keyword evidence="2" id="KW-0378">Hydrolase</keyword>
<organism evidence="2 3">
    <name type="scientific">Hymenobacter polaris</name>
    <dbReference type="NCBI Taxonomy" id="2682546"/>
    <lineage>
        <taxon>Bacteria</taxon>
        <taxon>Pseudomonadati</taxon>
        <taxon>Bacteroidota</taxon>
        <taxon>Cytophagia</taxon>
        <taxon>Cytophagales</taxon>
        <taxon>Hymenobacteraceae</taxon>
        <taxon>Hymenobacter</taxon>
    </lineage>
</organism>
<dbReference type="PANTHER" id="PTHR38037">
    <property type="entry name" value="ZN_PROTEASE DOMAIN-CONTAINING PROTEIN"/>
    <property type="match status" value="1"/>
</dbReference>
<dbReference type="Gene3D" id="2.40.70.10">
    <property type="entry name" value="Acid Proteases"/>
    <property type="match status" value="1"/>
</dbReference>
<sequence>MKKPNRRPAPAKRPAKRILGRRELIDLPALGLTGVEAKVDTGAYTSAIHCQDVRVAPDPATGELVLHVRLLDPEHPATDGRPLAFRQFDQRDIRSSNGEVQARFVIRTVVRLYGQDFGAEFSLADRSDLRHPVLLGRTLLRQGRFVVDVTRRDMSYKTERRAAAKLLRPRLGTDGPFEA</sequence>
<feature type="domain" description="Retropepsin-like aspartic endopeptidase" evidence="1">
    <location>
        <begin position="18"/>
        <end position="155"/>
    </location>
</feature>
<evidence type="ECO:0000259" key="1">
    <source>
        <dbReference type="Pfam" id="PF05618"/>
    </source>
</evidence>
<dbReference type="EMBL" id="JABBGH010000003">
    <property type="protein sequence ID" value="NML67826.1"/>
    <property type="molecule type" value="Genomic_DNA"/>
</dbReference>